<protein>
    <recommendedName>
        <fullName evidence="4">Transmembrane protein</fullName>
    </recommendedName>
</protein>
<feature type="transmembrane region" description="Helical" evidence="2">
    <location>
        <begin position="41"/>
        <end position="64"/>
    </location>
</feature>
<feature type="region of interest" description="Disordered" evidence="1">
    <location>
        <begin position="1"/>
        <end position="21"/>
    </location>
</feature>
<reference evidence="3" key="1">
    <citation type="journal article" date="2013" name="Nature">
        <title>Draft genome of the wheat A-genome progenitor Triticum urartu.</title>
        <authorList>
            <person name="Ling H.Q."/>
            <person name="Zhao S."/>
            <person name="Liu D."/>
            <person name="Wang J."/>
            <person name="Sun H."/>
            <person name="Zhang C."/>
            <person name="Fan H."/>
            <person name="Li D."/>
            <person name="Dong L."/>
            <person name="Tao Y."/>
            <person name="Gao C."/>
            <person name="Wu H."/>
            <person name="Li Y."/>
            <person name="Cui Y."/>
            <person name="Guo X."/>
            <person name="Zheng S."/>
            <person name="Wang B."/>
            <person name="Yu K."/>
            <person name="Liang Q."/>
            <person name="Yang W."/>
            <person name="Lou X."/>
            <person name="Chen J."/>
            <person name="Feng M."/>
            <person name="Jian J."/>
            <person name="Zhang X."/>
            <person name="Luo G."/>
            <person name="Jiang Y."/>
            <person name="Liu J."/>
            <person name="Wang Z."/>
            <person name="Sha Y."/>
            <person name="Zhang B."/>
            <person name="Wu H."/>
            <person name="Tang D."/>
            <person name="Shen Q."/>
            <person name="Xue P."/>
            <person name="Zou S."/>
            <person name="Wang X."/>
            <person name="Liu X."/>
            <person name="Wang F."/>
            <person name="Yang Y."/>
            <person name="An X."/>
            <person name="Dong Z."/>
            <person name="Zhang K."/>
            <person name="Zhang X."/>
            <person name="Luo M.C."/>
            <person name="Dvorak J."/>
            <person name="Tong Y."/>
            <person name="Wang J."/>
            <person name="Yang H."/>
            <person name="Li Z."/>
            <person name="Wang D."/>
            <person name="Zhang A."/>
            <person name="Wang J."/>
        </authorList>
    </citation>
    <scope>NUCLEOTIDE SEQUENCE</scope>
</reference>
<evidence type="ECO:0008006" key="4">
    <source>
        <dbReference type="Google" id="ProtNLM"/>
    </source>
</evidence>
<evidence type="ECO:0000256" key="2">
    <source>
        <dbReference type="SAM" id="Phobius"/>
    </source>
</evidence>
<accession>M8A0F1</accession>
<keyword evidence="2" id="KW-0472">Membrane</keyword>
<sequence length="101" mass="10765">MSKWKNGNYGLNSVPPHSRKGQSSLLVAAVDMKKAMAKNKIFQVIIVFLMVQVCLLMMMAAPAAHAAARLVGYNPVCCPRNIYCCGFGGALANAPAPSIEP</sequence>
<keyword evidence="2" id="KW-1133">Transmembrane helix</keyword>
<keyword evidence="2" id="KW-0812">Transmembrane</keyword>
<proteinExistence type="predicted"/>
<dbReference type="AlphaFoldDB" id="M8A0F1"/>
<dbReference type="EMBL" id="KD044461">
    <property type="protein sequence ID" value="EMS65446.1"/>
    <property type="molecule type" value="Genomic_DNA"/>
</dbReference>
<gene>
    <name evidence="3" type="ORF">TRIUR3_27116</name>
</gene>
<name>M8A0F1_TRIUA</name>
<evidence type="ECO:0000256" key="1">
    <source>
        <dbReference type="SAM" id="MobiDB-lite"/>
    </source>
</evidence>
<evidence type="ECO:0000313" key="3">
    <source>
        <dbReference type="EMBL" id="EMS65446.1"/>
    </source>
</evidence>
<organism evidence="3">
    <name type="scientific">Triticum urartu</name>
    <name type="common">Red wild einkorn</name>
    <name type="synonym">Crithodium urartu</name>
    <dbReference type="NCBI Taxonomy" id="4572"/>
    <lineage>
        <taxon>Eukaryota</taxon>
        <taxon>Viridiplantae</taxon>
        <taxon>Streptophyta</taxon>
        <taxon>Embryophyta</taxon>
        <taxon>Tracheophyta</taxon>
        <taxon>Spermatophyta</taxon>
        <taxon>Magnoliopsida</taxon>
        <taxon>Liliopsida</taxon>
        <taxon>Poales</taxon>
        <taxon>Poaceae</taxon>
        <taxon>BOP clade</taxon>
        <taxon>Pooideae</taxon>
        <taxon>Triticodae</taxon>
        <taxon>Triticeae</taxon>
        <taxon>Triticinae</taxon>
        <taxon>Triticum</taxon>
    </lineage>
</organism>